<gene>
    <name evidence="3" type="ORF">KHB02_39895</name>
</gene>
<feature type="domain" description="AB hydrolase-1" evidence="2">
    <location>
        <begin position="26"/>
        <end position="234"/>
    </location>
</feature>
<dbReference type="Gene3D" id="3.40.50.1820">
    <property type="entry name" value="alpha/beta hydrolase"/>
    <property type="match status" value="1"/>
</dbReference>
<organism evidence="3">
    <name type="scientific">Neobacillus citreus</name>
    <dbReference type="NCBI Taxonomy" id="2833578"/>
    <lineage>
        <taxon>Bacteria</taxon>
        <taxon>Bacillati</taxon>
        <taxon>Bacillota</taxon>
        <taxon>Bacilli</taxon>
        <taxon>Bacillales</taxon>
        <taxon>Bacillaceae</taxon>
        <taxon>Neobacillus</taxon>
    </lineage>
</organism>
<protein>
    <submittedName>
        <fullName evidence="3">Alpha/beta hydrolase</fullName>
    </submittedName>
</protein>
<evidence type="ECO:0000259" key="2">
    <source>
        <dbReference type="Pfam" id="PF12697"/>
    </source>
</evidence>
<dbReference type="EMBL" id="JAGYPE010000008">
    <property type="protein sequence ID" value="MBS4187540.1"/>
    <property type="molecule type" value="Genomic_DNA"/>
</dbReference>
<reference evidence="3" key="1">
    <citation type="submission" date="2021-05" db="EMBL/GenBank/DDBJ databases">
        <title>Novel Bacillus species.</title>
        <authorList>
            <person name="Liu G."/>
        </authorList>
    </citation>
    <scope>NUCLEOTIDE SEQUENCE</scope>
    <source>
        <strain evidence="3">FJAT-50051</strain>
    </source>
</reference>
<dbReference type="PANTHER" id="PTHR43798:SF33">
    <property type="entry name" value="HYDROLASE, PUTATIVE (AFU_ORTHOLOGUE AFUA_2G14860)-RELATED"/>
    <property type="match status" value="1"/>
</dbReference>
<proteinExistence type="predicted"/>
<dbReference type="InterPro" id="IPR000073">
    <property type="entry name" value="AB_hydrolase_1"/>
</dbReference>
<dbReference type="InterPro" id="IPR050266">
    <property type="entry name" value="AB_hydrolase_sf"/>
</dbReference>
<name>A0A942YFC5_9BACI</name>
<comment type="caution">
    <text evidence="3">The sequence shown here is derived from an EMBL/GenBank/DDBJ whole genome shotgun (WGS) entry which is preliminary data.</text>
</comment>
<feature type="region of interest" description="Disordered" evidence="1">
    <location>
        <begin position="1"/>
        <end position="20"/>
    </location>
</feature>
<keyword evidence="3" id="KW-0378">Hydrolase</keyword>
<evidence type="ECO:0000256" key="1">
    <source>
        <dbReference type="SAM" id="MobiDB-lite"/>
    </source>
</evidence>
<dbReference type="SUPFAM" id="SSF53474">
    <property type="entry name" value="alpha/beta-Hydrolases"/>
    <property type="match status" value="1"/>
</dbReference>
<dbReference type="InterPro" id="IPR029058">
    <property type="entry name" value="AB_hydrolase_fold"/>
</dbReference>
<dbReference type="PANTHER" id="PTHR43798">
    <property type="entry name" value="MONOACYLGLYCEROL LIPASE"/>
    <property type="match status" value="1"/>
</dbReference>
<evidence type="ECO:0000313" key="3">
    <source>
        <dbReference type="EMBL" id="MBS4187540.1"/>
    </source>
</evidence>
<dbReference type="GO" id="GO:0016020">
    <property type="term" value="C:membrane"/>
    <property type="evidence" value="ECO:0007669"/>
    <property type="project" value="TreeGrafter"/>
</dbReference>
<dbReference type="Pfam" id="PF12697">
    <property type="entry name" value="Abhydrolase_6"/>
    <property type="match status" value="1"/>
</dbReference>
<dbReference type="GO" id="GO:0016787">
    <property type="term" value="F:hydrolase activity"/>
    <property type="evidence" value="ECO:0007669"/>
    <property type="project" value="UniProtKB-KW"/>
</dbReference>
<sequence>MFTTGSSDVDGRPVTWRHRPGTGPTVVMLHGGLADGRTFDGVSRSLPVDWDLWTIDRRGHGRTPDSPEPFGYADMVTETVGVLDRVTDGPVHLVGHSDGAALALLLAIEHPGRVRSVSAFSANTDPSGYQEGSVSVAAMVAGVGPTYAEVSPDGIGHFPVVVEKVFALWATEPRITPAELASIACPVLVAAGAEDVVQEGHTRAIAAAVPGARLEVVPATTHMLVEEQPAVCARLVAETIARATS</sequence>
<dbReference type="AlphaFoldDB" id="A0A942YFC5"/>
<accession>A0A942YFC5</accession>